<evidence type="ECO:0000313" key="1">
    <source>
        <dbReference type="EMBL" id="SVD28562.1"/>
    </source>
</evidence>
<reference evidence="1" key="1">
    <citation type="submission" date="2018-05" db="EMBL/GenBank/DDBJ databases">
        <authorList>
            <person name="Lanie J.A."/>
            <person name="Ng W.-L."/>
            <person name="Kazmierczak K.M."/>
            <person name="Andrzejewski T.M."/>
            <person name="Davidsen T.M."/>
            <person name="Wayne K.J."/>
            <person name="Tettelin H."/>
            <person name="Glass J.I."/>
            <person name="Rusch D."/>
            <person name="Podicherti R."/>
            <person name="Tsui H.-C.T."/>
            <person name="Winkler M.E."/>
        </authorList>
    </citation>
    <scope>NUCLEOTIDE SEQUENCE</scope>
</reference>
<accession>A0A382U3L7</accession>
<gene>
    <name evidence="1" type="ORF">METZ01_LOCUS381416</name>
</gene>
<dbReference type="AlphaFoldDB" id="A0A382U3L7"/>
<sequence length="58" mass="6629">MQPLTVINAFVDDSIHPSISVLDRRCRGVGRQRRNLVWAPRFVDFQDDIWSGDTVTTA</sequence>
<proteinExistence type="predicted"/>
<protein>
    <submittedName>
        <fullName evidence="1">Uncharacterized protein</fullName>
    </submittedName>
</protein>
<dbReference type="EMBL" id="UINC01141051">
    <property type="protein sequence ID" value="SVD28562.1"/>
    <property type="molecule type" value="Genomic_DNA"/>
</dbReference>
<organism evidence="1">
    <name type="scientific">marine metagenome</name>
    <dbReference type="NCBI Taxonomy" id="408172"/>
    <lineage>
        <taxon>unclassified sequences</taxon>
        <taxon>metagenomes</taxon>
        <taxon>ecological metagenomes</taxon>
    </lineage>
</organism>
<name>A0A382U3L7_9ZZZZ</name>